<reference evidence="2 3" key="1">
    <citation type="journal article" date="2011" name="BMC Genomics">
        <title>Genome sequencing reveals diversification of virulence factor content and possible host adaptation in distinct subpopulations of Salmonella enterica.</title>
        <authorList>
            <person name="den Bakker H.C."/>
            <person name="Moreno Switt A.I."/>
            <person name="Govoni G."/>
            <person name="Cummings C.A."/>
            <person name="Ranieri M.L."/>
            <person name="Degoricija L."/>
            <person name="Hoelzer K."/>
            <person name="Rodriguez-Rivera L.D."/>
            <person name="Brown S."/>
            <person name="Bolchacova E."/>
            <person name="Furtado M.R."/>
            <person name="Wiedmann M."/>
        </authorList>
    </citation>
    <scope>NUCLEOTIDE SEQUENCE [LARGE SCALE GENOMIC DNA]</scope>
    <source>
        <strain evidence="2 3">R8-3668</strain>
    </source>
</reference>
<gene>
    <name evidence="2" type="ORF">LTSEINV_1874</name>
</gene>
<proteinExistence type="predicted"/>
<evidence type="ECO:0000313" key="3">
    <source>
        <dbReference type="Proteomes" id="UP000003532"/>
    </source>
</evidence>
<dbReference type="BioCyc" id="SENT913075:G120P-5593-MONOMER"/>
<keyword evidence="1" id="KW-1133">Transmembrane helix</keyword>
<evidence type="ECO:0000313" key="2">
    <source>
        <dbReference type="EMBL" id="EHC59337.1"/>
    </source>
</evidence>
<comment type="caution">
    <text evidence="2">The sequence shown here is derived from an EMBL/GenBank/DDBJ whole genome shotgun (WGS) entry which is preliminary data.</text>
</comment>
<sequence length="42" mass="4627">CPRAAIAVACNWLITPSIPCIAAMLFPWMIFYAAEITSLSIR</sequence>
<name>G5NBI4_SALET</name>
<feature type="non-terminal residue" evidence="2">
    <location>
        <position position="1"/>
    </location>
</feature>
<protein>
    <submittedName>
        <fullName evidence="2">Uncharacterized protein</fullName>
    </submittedName>
</protein>
<organism evidence="2 3">
    <name type="scientific">Salmonella enterica subsp. enterica serovar Inverness str. R8-3668</name>
    <dbReference type="NCBI Taxonomy" id="913075"/>
    <lineage>
        <taxon>Bacteria</taxon>
        <taxon>Pseudomonadati</taxon>
        <taxon>Pseudomonadota</taxon>
        <taxon>Gammaproteobacteria</taxon>
        <taxon>Enterobacterales</taxon>
        <taxon>Enterobacteriaceae</taxon>
        <taxon>Salmonella</taxon>
    </lineage>
</organism>
<dbReference type="AlphaFoldDB" id="G5NBI4"/>
<keyword evidence="1" id="KW-0812">Transmembrane</keyword>
<evidence type="ECO:0000256" key="1">
    <source>
        <dbReference type="SAM" id="Phobius"/>
    </source>
</evidence>
<accession>G5NBI4</accession>
<keyword evidence="1" id="KW-0472">Membrane</keyword>
<dbReference type="Proteomes" id="UP000003532">
    <property type="component" value="Unassembled WGS sequence"/>
</dbReference>
<feature type="transmembrane region" description="Helical" evidence="1">
    <location>
        <begin position="12"/>
        <end position="34"/>
    </location>
</feature>
<dbReference type="EMBL" id="AFCO01000636">
    <property type="protein sequence ID" value="EHC59337.1"/>
    <property type="molecule type" value="Genomic_DNA"/>
</dbReference>